<gene>
    <name evidence="5" type="ORF">DL89DRAFT_174350</name>
</gene>
<dbReference type="SUPFAM" id="SSF64268">
    <property type="entry name" value="PX domain"/>
    <property type="match status" value="1"/>
</dbReference>
<comment type="caution">
    <text evidence="5">The sequence shown here is derived from an EMBL/GenBank/DDBJ whole genome shotgun (WGS) entry which is preliminary data.</text>
</comment>
<evidence type="ECO:0000256" key="2">
    <source>
        <dbReference type="SAM" id="MobiDB-lite"/>
    </source>
</evidence>
<keyword evidence="1" id="KW-0175">Coiled coil</keyword>
<reference evidence="5 6" key="1">
    <citation type="submission" date="2016-07" db="EMBL/GenBank/DDBJ databases">
        <title>Pervasive Adenine N6-methylation of Active Genes in Fungi.</title>
        <authorList>
            <consortium name="DOE Joint Genome Institute"/>
            <person name="Mondo S.J."/>
            <person name="Dannebaum R.O."/>
            <person name="Kuo R.C."/>
            <person name="Labutti K."/>
            <person name="Haridas S."/>
            <person name="Kuo A."/>
            <person name="Salamov A."/>
            <person name="Ahrendt S.R."/>
            <person name="Lipzen A."/>
            <person name="Sullivan W."/>
            <person name="Andreopoulos W.B."/>
            <person name="Clum A."/>
            <person name="Lindquist E."/>
            <person name="Daum C."/>
            <person name="Ramamoorthy G.K."/>
            <person name="Gryganskyi A."/>
            <person name="Culley D."/>
            <person name="Magnuson J.K."/>
            <person name="James T.Y."/>
            <person name="O'Malley M.A."/>
            <person name="Stajich J.E."/>
            <person name="Spatafora J.W."/>
            <person name="Visel A."/>
            <person name="Grigoriev I.V."/>
        </authorList>
    </citation>
    <scope>NUCLEOTIDE SEQUENCE [LARGE SCALE GENOMIC DNA]</scope>
    <source>
        <strain evidence="5 6">ATCC 12442</strain>
    </source>
</reference>
<dbReference type="Pfam" id="PF00787">
    <property type="entry name" value="PX"/>
    <property type="match status" value="1"/>
</dbReference>
<dbReference type="Pfam" id="PF09325">
    <property type="entry name" value="Vps5"/>
    <property type="match status" value="1"/>
</dbReference>
<dbReference type="RefSeq" id="XP_040743023.1">
    <property type="nucleotide sequence ID" value="XM_040883840.1"/>
</dbReference>
<dbReference type="CDD" id="cd06093">
    <property type="entry name" value="PX_domain"/>
    <property type="match status" value="1"/>
</dbReference>
<organism evidence="5 6">
    <name type="scientific">Linderina pennispora</name>
    <dbReference type="NCBI Taxonomy" id="61395"/>
    <lineage>
        <taxon>Eukaryota</taxon>
        <taxon>Fungi</taxon>
        <taxon>Fungi incertae sedis</taxon>
        <taxon>Zoopagomycota</taxon>
        <taxon>Kickxellomycotina</taxon>
        <taxon>Kickxellomycetes</taxon>
        <taxon>Kickxellales</taxon>
        <taxon>Kickxellaceae</taxon>
        <taxon>Linderina</taxon>
    </lineage>
</organism>
<evidence type="ECO:0000313" key="5">
    <source>
        <dbReference type="EMBL" id="ORX69291.1"/>
    </source>
</evidence>
<feature type="region of interest" description="Disordered" evidence="2">
    <location>
        <begin position="49"/>
        <end position="82"/>
    </location>
</feature>
<dbReference type="GeneID" id="63800488"/>
<evidence type="ECO:0000313" key="6">
    <source>
        <dbReference type="Proteomes" id="UP000193922"/>
    </source>
</evidence>
<dbReference type="InterPro" id="IPR027267">
    <property type="entry name" value="AH/BAR_dom_sf"/>
</dbReference>
<dbReference type="EMBL" id="MCFD01000008">
    <property type="protein sequence ID" value="ORX69291.1"/>
    <property type="molecule type" value="Genomic_DNA"/>
</dbReference>
<protein>
    <recommendedName>
        <fullName evidence="7">PX domain-containing protein</fullName>
    </recommendedName>
</protein>
<accession>A0A1Y1W6Z3</accession>
<evidence type="ECO:0008006" key="7">
    <source>
        <dbReference type="Google" id="ProtNLM"/>
    </source>
</evidence>
<dbReference type="InterPro" id="IPR001683">
    <property type="entry name" value="PX_dom"/>
</dbReference>
<sequence>MRYRFIVFRAQPTKGTITFSIYLEEVVKPQVHTGPATFSAVTSPTDEYSANELPLSTVPQPNSSGSDSSSSNSNGGTPGVAGARITRTLDRTWDQCEWLQKKLLQSFRLQILPPLSERPSTKKLADSLAIERQRSQIERWLNRLGARESVCENGSFDHFISGRMSHDEVGGADKKSFSSKLFNMFTGIADQGFRMYTPIGDINDYDEDEEEQRREYILRVEEYTKDLADAMSNMHAQEEVLDKGVVKVTMAIENAFRSESMAPYDDGSVTKPEGEDHERLTVSLGLLQNASESNYWSNREVAVWKDFNFADTVMEYRTMLGGIKDVMNNATQTLIMYERAMQRQQGYSAKANSLRVQYPSDTPSVKYANEQEILAERELDLARQEYADSCDMVKHELVRYERERAAGMCKALEHTAMLELESAKARMQELRAACRRIKNLQLVKDPPHARTSIGPMLWHGTAAGQATTPITPNTSLPSSLSTLMTPGSQPSVQRQRYFGRAFKRLQGGQPQFAVGCPTGF</sequence>
<feature type="compositionally biased region" description="Low complexity" evidence="2">
    <location>
        <begin position="62"/>
        <end position="75"/>
    </location>
</feature>
<dbReference type="GO" id="GO:0035091">
    <property type="term" value="F:phosphatidylinositol binding"/>
    <property type="evidence" value="ECO:0007669"/>
    <property type="project" value="InterPro"/>
</dbReference>
<proteinExistence type="predicted"/>
<feature type="coiled-coil region" evidence="1">
    <location>
        <begin position="413"/>
        <end position="440"/>
    </location>
</feature>
<name>A0A1Y1W6Z3_9FUNG</name>
<dbReference type="AlphaFoldDB" id="A0A1Y1W6Z3"/>
<dbReference type="Proteomes" id="UP000193922">
    <property type="component" value="Unassembled WGS sequence"/>
</dbReference>
<feature type="domain" description="PX" evidence="3">
    <location>
        <begin position="87"/>
        <end position="161"/>
    </location>
</feature>
<dbReference type="STRING" id="61395.A0A1Y1W6Z3"/>
<dbReference type="OrthoDB" id="5227681at2759"/>
<evidence type="ECO:0000259" key="3">
    <source>
        <dbReference type="Pfam" id="PF00787"/>
    </source>
</evidence>
<keyword evidence="6" id="KW-1185">Reference proteome</keyword>
<dbReference type="Gene3D" id="1.20.1270.60">
    <property type="entry name" value="Arfaptin homology (AH) domain/BAR domain"/>
    <property type="match status" value="1"/>
</dbReference>
<evidence type="ECO:0000259" key="4">
    <source>
        <dbReference type="Pfam" id="PF09325"/>
    </source>
</evidence>
<dbReference type="Gene3D" id="3.30.1520.10">
    <property type="entry name" value="Phox-like domain"/>
    <property type="match status" value="1"/>
</dbReference>
<dbReference type="InterPro" id="IPR015404">
    <property type="entry name" value="Vps5_C"/>
</dbReference>
<feature type="domain" description="Sorting nexin/Vps5-like C-terminal" evidence="4">
    <location>
        <begin position="306"/>
        <end position="425"/>
    </location>
</feature>
<evidence type="ECO:0000256" key="1">
    <source>
        <dbReference type="SAM" id="Coils"/>
    </source>
</evidence>
<dbReference type="InterPro" id="IPR036871">
    <property type="entry name" value="PX_dom_sf"/>
</dbReference>